<keyword evidence="2" id="KW-1185">Reference proteome</keyword>
<feature type="non-terminal residue" evidence="1">
    <location>
        <position position="1"/>
    </location>
</feature>
<sequence length="100" mass="11109">GEDAAAAAESSAREAAAVAERSQDPLVVFCEGVMMIVMGKLDVRSITVARVLNSEWLTLASDDKLWATRVHFRLYSLLDQLSFYLFSNLIVFLKRGENNV</sequence>
<comment type="caution">
    <text evidence="1">The sequence shown here is derived from an EMBL/GenBank/DDBJ whole genome shotgun (WGS) entry which is preliminary data.</text>
</comment>
<organism evidence="1 2">
    <name type="scientific">Phtheirospermum japonicum</name>
    <dbReference type="NCBI Taxonomy" id="374723"/>
    <lineage>
        <taxon>Eukaryota</taxon>
        <taxon>Viridiplantae</taxon>
        <taxon>Streptophyta</taxon>
        <taxon>Embryophyta</taxon>
        <taxon>Tracheophyta</taxon>
        <taxon>Spermatophyta</taxon>
        <taxon>Magnoliopsida</taxon>
        <taxon>eudicotyledons</taxon>
        <taxon>Gunneridae</taxon>
        <taxon>Pentapetalae</taxon>
        <taxon>asterids</taxon>
        <taxon>lamiids</taxon>
        <taxon>Lamiales</taxon>
        <taxon>Orobanchaceae</taxon>
        <taxon>Orobanchaceae incertae sedis</taxon>
        <taxon>Phtheirospermum</taxon>
    </lineage>
</organism>
<proteinExistence type="predicted"/>
<gene>
    <name evidence="1" type="ORF">PHJA_002663600</name>
</gene>
<dbReference type="EMBL" id="BMAC01001029">
    <property type="protein sequence ID" value="GFQ05195.1"/>
    <property type="molecule type" value="Genomic_DNA"/>
</dbReference>
<evidence type="ECO:0000313" key="1">
    <source>
        <dbReference type="EMBL" id="GFQ05195.1"/>
    </source>
</evidence>
<protein>
    <submittedName>
        <fullName evidence="1">Uncharacterized protein</fullName>
    </submittedName>
</protein>
<name>A0A830D9A5_9LAMI</name>
<accession>A0A830D9A5</accession>
<reference evidence="1" key="1">
    <citation type="submission" date="2020-07" db="EMBL/GenBank/DDBJ databases">
        <title>Ethylene signaling mediates host invasion by parasitic plants.</title>
        <authorList>
            <person name="Yoshida S."/>
        </authorList>
    </citation>
    <scope>NUCLEOTIDE SEQUENCE</scope>
    <source>
        <strain evidence="1">Okayama</strain>
    </source>
</reference>
<dbReference type="InterPro" id="IPR036047">
    <property type="entry name" value="F-box-like_dom_sf"/>
</dbReference>
<dbReference type="AlphaFoldDB" id="A0A830D9A5"/>
<dbReference type="Proteomes" id="UP000653305">
    <property type="component" value="Unassembled WGS sequence"/>
</dbReference>
<dbReference type="SUPFAM" id="SSF81383">
    <property type="entry name" value="F-box domain"/>
    <property type="match status" value="1"/>
</dbReference>
<evidence type="ECO:0000313" key="2">
    <source>
        <dbReference type="Proteomes" id="UP000653305"/>
    </source>
</evidence>
<dbReference type="OrthoDB" id="1743998at2759"/>